<keyword evidence="1" id="KW-0812">Transmembrane</keyword>
<keyword evidence="1" id="KW-1133">Transmembrane helix</keyword>
<dbReference type="OrthoDB" id="5241017at2"/>
<dbReference type="Proteomes" id="UP000037151">
    <property type="component" value="Unassembled WGS sequence"/>
</dbReference>
<dbReference type="PANTHER" id="PTHR30627">
    <property type="entry name" value="PEPTIDOGLYCAN D,D-TRANSPEPTIDASE"/>
    <property type="match status" value="1"/>
</dbReference>
<organism evidence="3 4">
    <name type="scientific">Streptomyces acidiscabies</name>
    <dbReference type="NCBI Taxonomy" id="42234"/>
    <lineage>
        <taxon>Bacteria</taxon>
        <taxon>Bacillati</taxon>
        <taxon>Actinomycetota</taxon>
        <taxon>Actinomycetes</taxon>
        <taxon>Kitasatosporales</taxon>
        <taxon>Streptomycetaceae</taxon>
        <taxon>Streptomyces</taxon>
    </lineage>
</organism>
<gene>
    <name evidence="3" type="ORF">IQ63_04315</name>
</gene>
<dbReference type="PATRIC" id="fig|42234.21.peg.888"/>
<dbReference type="InterPro" id="IPR001460">
    <property type="entry name" value="PCN-bd_Tpept"/>
</dbReference>
<dbReference type="GO" id="GO:0005886">
    <property type="term" value="C:plasma membrane"/>
    <property type="evidence" value="ECO:0007669"/>
    <property type="project" value="TreeGrafter"/>
</dbReference>
<dbReference type="PANTHER" id="PTHR30627:SF24">
    <property type="entry name" value="PENICILLIN-BINDING PROTEIN 4B"/>
    <property type="match status" value="1"/>
</dbReference>
<evidence type="ECO:0000259" key="2">
    <source>
        <dbReference type="Pfam" id="PF00905"/>
    </source>
</evidence>
<dbReference type="InterPro" id="IPR012338">
    <property type="entry name" value="Beta-lactam/transpept-like"/>
</dbReference>
<dbReference type="GO" id="GO:0071555">
    <property type="term" value="P:cell wall organization"/>
    <property type="evidence" value="ECO:0007669"/>
    <property type="project" value="TreeGrafter"/>
</dbReference>
<evidence type="ECO:0000313" key="4">
    <source>
        <dbReference type="Proteomes" id="UP000037151"/>
    </source>
</evidence>
<sequence>MTKGVKVAVVGTVFAVMVGGAGYGAYNLLSAVDGGSSAKGPAPVKTGPPSSGEVKDTATAFFAAWEKGEASVAAGLTNNAGVAGPLFTAYGTEAHIGGVKITPGTITGATVPYRVDATVSYGSVTKPLSYSSSLTVVRGVTTGKALVDWKPAVVHPALTSGTDTLVTGDSGAPAIEAVDRDGKVLTAEKYPSLGATLDALRKKYGAEAGGTPGVELVVKHAQADQPDKTLVTLAEGKAGKVRTTLSASVQAAAETAVKRYPESSVVAIQPSSGDILAIANNTANGFNSAVSGARPPGSTMKIVTAATLIDNKLTTANGPAPCTDTALWEGQTFHNITNMKPDESATLANSFARSCNTAFIKYTDDLADDSLTKEAQERFGIGRGDWKIGIASVDGEVPAVSGPDKAANLIGQGQVQLNPLNMASITATAKTGTFRQPVLVPLSFDQRTLATAQGLSSSTSQQLRTMMRRTAVSGTAANVMAGLGGGNIGAKTGSAETDGNATSDSWFTAYRNDVAAAAMVQSGGHGVDAAGPIVVSVLKAG</sequence>
<feature type="domain" description="Penicillin-binding protein transpeptidase" evidence="2">
    <location>
        <begin position="264"/>
        <end position="536"/>
    </location>
</feature>
<dbReference type="GO" id="GO:0008658">
    <property type="term" value="F:penicillin binding"/>
    <property type="evidence" value="ECO:0007669"/>
    <property type="project" value="InterPro"/>
</dbReference>
<dbReference type="EMBL" id="JPPY01000028">
    <property type="protein sequence ID" value="KND39223.1"/>
    <property type="molecule type" value="Genomic_DNA"/>
</dbReference>
<dbReference type="InterPro" id="IPR050515">
    <property type="entry name" value="Beta-lactam/transpept"/>
</dbReference>
<keyword evidence="1" id="KW-0472">Membrane</keyword>
<dbReference type="AlphaFoldDB" id="A0A0L0KN06"/>
<evidence type="ECO:0000313" key="3">
    <source>
        <dbReference type="EMBL" id="KND39223.1"/>
    </source>
</evidence>
<accession>A0A0L0KN06</accession>
<dbReference type="SUPFAM" id="SSF56601">
    <property type="entry name" value="beta-lactamase/transpeptidase-like"/>
    <property type="match status" value="1"/>
</dbReference>
<dbReference type="GO" id="GO:0071972">
    <property type="term" value="F:peptidoglycan L,D-transpeptidase activity"/>
    <property type="evidence" value="ECO:0007669"/>
    <property type="project" value="TreeGrafter"/>
</dbReference>
<dbReference type="Gene3D" id="3.40.710.10">
    <property type="entry name" value="DD-peptidase/beta-lactamase superfamily"/>
    <property type="match status" value="1"/>
</dbReference>
<reference evidence="4" key="1">
    <citation type="submission" date="2014-07" db="EMBL/GenBank/DDBJ databases">
        <title>Genome sequencing of plant-pathogenic Streptomyces species.</title>
        <authorList>
            <person name="Harrison J."/>
            <person name="Sapp M."/>
            <person name="Thwaites R."/>
            <person name="Studholme D.J."/>
        </authorList>
    </citation>
    <scope>NUCLEOTIDE SEQUENCE [LARGE SCALE GENOMIC DNA]</scope>
    <source>
        <strain evidence="4">NCPPB 4445</strain>
    </source>
</reference>
<proteinExistence type="predicted"/>
<evidence type="ECO:0000256" key="1">
    <source>
        <dbReference type="SAM" id="Phobius"/>
    </source>
</evidence>
<feature type="transmembrane region" description="Helical" evidence="1">
    <location>
        <begin position="7"/>
        <end position="26"/>
    </location>
</feature>
<protein>
    <submittedName>
        <fullName evidence="3">Penicillin-binding protein</fullName>
    </submittedName>
</protein>
<dbReference type="RefSeq" id="WP_050369458.1">
    <property type="nucleotide sequence ID" value="NZ_KQ257801.1"/>
</dbReference>
<dbReference type="FunFam" id="3.40.710.10:FF:000061">
    <property type="entry name" value="Penicillin-binding protein A"/>
    <property type="match status" value="1"/>
</dbReference>
<comment type="caution">
    <text evidence="3">The sequence shown here is derived from an EMBL/GenBank/DDBJ whole genome shotgun (WGS) entry which is preliminary data.</text>
</comment>
<name>A0A0L0KN06_9ACTN</name>
<dbReference type="Pfam" id="PF00905">
    <property type="entry name" value="Transpeptidase"/>
    <property type="match status" value="1"/>
</dbReference>